<sequence length="888" mass="101527">MREAQEFTEWLAAAAQPHWTHRGQLEQPVLVVGVVAKSSKTGDHGGKLIDQLVENAVFCGSFDKHVGGSIEVFYSPYHQIIFLYVNSYHDGHLQPSLFTEDKSFFDVLKDVESLFIKYLFVIFLLSHVVTFIQPDTRLDSTLIRHLLAVNEMRAQTRPTYARRLANASGLPGVWSDEGRLALPRILFIMHENRVKRGSVLRPGQNFHDYDLTVERLERSREYQLVHLLKSQSLTAEHLGIALASLSPHRIPFVHVVDPANTETNVIEECLLNLCKGTIKSSNFGRLIDDNLRPVTKAEARVNASEFLLGHVKDILKRESKQSFFFLIPTLEKFIQGSSVLMEALEDFSIVKNDKLARWLCEESHFENDLTSQYFRAATDLYRTLLNNGKPISKITQNVEISGARHLKAIKYIGAFLRLTMNSTQLDALWPVILKKCQVVFKGSTNVCDALSVTNTRCRLLAHKERSPYMSGKSMDECLKGRCFNHFSGYSHLSTCSCGQSQKLRNDPFDAKEANYDFYTQFGCCKKLENMPFKLYNPGIKWDVTTTETMVVRKGEPPKPRGVKLLSRKREEPQENGFKSQKSDSYVISRPKSQSRMVNELTWQYNKMCHEHSTNYLHHMWFTKVPNGDIGSENPKIEEKVKNGAQKVEKKKGDAKEGKELLPLYPSWSVVCLGPAKIYIHANGIKDQPNFIKGSDFLLPWDLNLTVKSERWLQGMKEILKVDRLPWREKRLDEDPAKGTHREKVKLFIGFEYECPQGHRFFCDKPQHILAHDRNDGLLKTDAEELVKSNLPLYARCKCSKTVVVNAQLMRIHLVTPKAPVGVRLVPMVMLENSGYFHMGQIAELSHSRYYVLRLPFVYQNSEKLHKKPISTPTTCGTLLPNAIQVYPK</sequence>
<comment type="function">
    <text evidence="4">Involved in nonsense-mediated decay (NMD) of mRNAs containing premature stop codons.</text>
</comment>
<evidence type="ECO:0000256" key="1">
    <source>
        <dbReference type="ARBA" id="ARBA00006443"/>
    </source>
</evidence>
<protein>
    <recommendedName>
        <fullName evidence="3 4">Nonsense-mediated mRNA decay factor SMG8</fullName>
    </recommendedName>
</protein>
<dbReference type="EMBL" id="CAJFDI010000004">
    <property type="protein sequence ID" value="CAD5227993.1"/>
    <property type="molecule type" value="Genomic_DNA"/>
</dbReference>
<feature type="region of interest" description="Disordered" evidence="5">
    <location>
        <begin position="553"/>
        <end position="590"/>
    </location>
</feature>
<dbReference type="PANTHER" id="PTHR13091">
    <property type="entry name" value="AMPLIFIED IN BREAST CANCER 2-RELATED"/>
    <property type="match status" value="1"/>
</dbReference>
<keyword evidence="7" id="KW-1185">Reference proteome</keyword>
<reference evidence="6" key="1">
    <citation type="submission" date="2020-09" db="EMBL/GenBank/DDBJ databases">
        <authorList>
            <person name="Kikuchi T."/>
        </authorList>
    </citation>
    <scope>NUCLEOTIDE SEQUENCE</scope>
    <source>
        <strain evidence="6">Ka4C1</strain>
    </source>
</reference>
<evidence type="ECO:0000256" key="3">
    <source>
        <dbReference type="ARBA" id="ARBA00029509"/>
    </source>
</evidence>
<evidence type="ECO:0000256" key="2">
    <source>
        <dbReference type="ARBA" id="ARBA00023161"/>
    </source>
</evidence>
<proteinExistence type="inferred from homology"/>
<dbReference type="Proteomes" id="UP000659654">
    <property type="component" value="Unassembled WGS sequence"/>
</dbReference>
<dbReference type="OrthoDB" id="63589at2759"/>
<dbReference type="Proteomes" id="UP000582659">
    <property type="component" value="Unassembled WGS sequence"/>
</dbReference>
<name>A0A7I8XK95_BURXY</name>
<keyword evidence="2 4" id="KW-0866">Nonsense-mediated mRNA decay</keyword>
<evidence type="ECO:0000313" key="7">
    <source>
        <dbReference type="Proteomes" id="UP000659654"/>
    </source>
</evidence>
<dbReference type="Pfam" id="PF10220">
    <property type="entry name" value="Smg8_Smg9"/>
    <property type="match status" value="2"/>
</dbReference>
<feature type="compositionally biased region" description="Polar residues" evidence="5">
    <location>
        <begin position="576"/>
        <end position="590"/>
    </location>
</feature>
<organism evidence="6 7">
    <name type="scientific">Bursaphelenchus xylophilus</name>
    <name type="common">Pinewood nematode worm</name>
    <name type="synonym">Aphelenchoides xylophilus</name>
    <dbReference type="NCBI Taxonomy" id="6326"/>
    <lineage>
        <taxon>Eukaryota</taxon>
        <taxon>Metazoa</taxon>
        <taxon>Ecdysozoa</taxon>
        <taxon>Nematoda</taxon>
        <taxon>Chromadorea</taxon>
        <taxon>Rhabditida</taxon>
        <taxon>Tylenchina</taxon>
        <taxon>Tylenchomorpha</taxon>
        <taxon>Aphelenchoidea</taxon>
        <taxon>Aphelenchoididae</taxon>
        <taxon>Bursaphelenchus</taxon>
    </lineage>
</organism>
<dbReference type="GO" id="GO:0000184">
    <property type="term" value="P:nuclear-transcribed mRNA catabolic process, nonsense-mediated decay"/>
    <property type="evidence" value="ECO:0007669"/>
    <property type="project" value="UniProtKB-UniRule"/>
</dbReference>
<evidence type="ECO:0000256" key="4">
    <source>
        <dbReference type="RuleBase" id="RU367133"/>
    </source>
</evidence>
<evidence type="ECO:0000313" key="6">
    <source>
        <dbReference type="EMBL" id="CAD5227993.1"/>
    </source>
</evidence>
<dbReference type="InterPro" id="IPR019354">
    <property type="entry name" value="SMG8-like"/>
</dbReference>
<dbReference type="EMBL" id="CAJFCV020000004">
    <property type="protein sequence ID" value="CAG9118402.1"/>
    <property type="molecule type" value="Genomic_DNA"/>
</dbReference>
<accession>A0A7I8XK95</accession>
<gene>
    <name evidence="6" type="ORF">BXYJ_LOCUS10222</name>
</gene>
<dbReference type="AlphaFoldDB" id="A0A7I8XK95"/>
<comment type="caution">
    <text evidence="6">The sequence shown here is derived from an EMBL/GenBank/DDBJ whole genome shotgun (WGS) entry which is preliminary data.</text>
</comment>
<dbReference type="PANTHER" id="PTHR13091:SF0">
    <property type="entry name" value="NONSENSE-MEDIATED MRNA DECAY FACTOR SMG8"/>
    <property type="match status" value="1"/>
</dbReference>
<evidence type="ECO:0000256" key="5">
    <source>
        <dbReference type="SAM" id="MobiDB-lite"/>
    </source>
</evidence>
<comment type="similarity">
    <text evidence="1 4">Belongs to the SMG8 family.</text>
</comment>